<proteinExistence type="predicted"/>
<gene>
    <name evidence="1" type="ORF">E6H02_09525</name>
</gene>
<evidence type="ECO:0000313" key="1">
    <source>
        <dbReference type="EMBL" id="TMJ08873.1"/>
    </source>
</evidence>
<evidence type="ECO:0000313" key="2">
    <source>
        <dbReference type="Proteomes" id="UP000320393"/>
    </source>
</evidence>
<dbReference type="Proteomes" id="UP000320393">
    <property type="component" value="Unassembled WGS sequence"/>
</dbReference>
<comment type="caution">
    <text evidence="1">The sequence shown here is derived from an EMBL/GenBank/DDBJ whole genome shotgun (WGS) entry which is preliminary data.</text>
</comment>
<reference evidence="1 2" key="1">
    <citation type="journal article" date="2019" name="Nat. Microbiol.">
        <title>Mediterranean grassland soil C-N compound turnover is dependent on rainfall and depth, and is mediated by genomically divergent microorganisms.</title>
        <authorList>
            <person name="Diamond S."/>
            <person name="Andeer P.F."/>
            <person name="Li Z."/>
            <person name="Crits-Christoph A."/>
            <person name="Burstein D."/>
            <person name="Anantharaman K."/>
            <person name="Lane K.R."/>
            <person name="Thomas B.C."/>
            <person name="Pan C."/>
            <person name="Northen T.R."/>
            <person name="Banfield J.F."/>
        </authorList>
    </citation>
    <scope>NUCLEOTIDE SEQUENCE [LARGE SCALE GENOMIC DNA]</scope>
    <source>
        <strain evidence="1">NP_5</strain>
    </source>
</reference>
<sequence>MTVTINPTPFPNGVGSGGVCFFASGFAQTVTAANTDTIAFNTLGLLCNEGSLGSPVQYNGTYRITGGSGRFSSAVGGGSLTATLDLSVPLSFIKIDGTINF</sequence>
<name>A0A537LLJ6_9BACT</name>
<dbReference type="AlphaFoldDB" id="A0A537LLJ6"/>
<protein>
    <submittedName>
        <fullName evidence="1">Uncharacterized protein</fullName>
    </submittedName>
</protein>
<accession>A0A537LLJ6</accession>
<dbReference type="EMBL" id="VBAM01000373">
    <property type="protein sequence ID" value="TMJ08873.1"/>
    <property type="molecule type" value="Genomic_DNA"/>
</dbReference>
<organism evidence="1 2">
    <name type="scientific">Candidatus Segetimicrobium genomatis</name>
    <dbReference type="NCBI Taxonomy" id="2569760"/>
    <lineage>
        <taxon>Bacteria</taxon>
        <taxon>Bacillati</taxon>
        <taxon>Candidatus Sysuimicrobiota</taxon>
        <taxon>Candidatus Sysuimicrobiia</taxon>
        <taxon>Candidatus Sysuimicrobiales</taxon>
        <taxon>Candidatus Segetimicrobiaceae</taxon>
        <taxon>Candidatus Segetimicrobium</taxon>
    </lineage>
</organism>